<dbReference type="STRING" id="1423776.FD04_GL000754"/>
<keyword evidence="5" id="KW-1185">Reference proteome</keyword>
<dbReference type="PANTHER" id="PTHR30508:SF1">
    <property type="entry name" value="UPF0051 PROTEIN ABCI8, CHLOROPLASTIC-RELATED"/>
    <property type="match status" value="1"/>
</dbReference>
<dbReference type="SUPFAM" id="SSF101960">
    <property type="entry name" value="Stabilizer of iron transporter SufD"/>
    <property type="match status" value="1"/>
</dbReference>
<accession>A0A0R1LQQ4</accession>
<feature type="domain" description="SUF system FeS cluster assembly SufBD N-terminal" evidence="3">
    <location>
        <begin position="95"/>
        <end position="164"/>
    </location>
</feature>
<dbReference type="PANTHER" id="PTHR30508">
    <property type="entry name" value="FES CLUSTER ASSEMBLY PROTEIN SUF"/>
    <property type="match status" value="1"/>
</dbReference>
<dbReference type="Pfam" id="PF19295">
    <property type="entry name" value="SufBD_N"/>
    <property type="match status" value="1"/>
</dbReference>
<dbReference type="EMBL" id="AZEE01000028">
    <property type="protein sequence ID" value="KRK97784.1"/>
    <property type="molecule type" value="Genomic_DNA"/>
</dbReference>
<name>A0A0R1LQQ4_9LACO</name>
<evidence type="ECO:0000313" key="4">
    <source>
        <dbReference type="EMBL" id="KRK97784.1"/>
    </source>
</evidence>
<dbReference type="NCBIfam" id="TIGR01981">
    <property type="entry name" value="sufD"/>
    <property type="match status" value="1"/>
</dbReference>
<dbReference type="RefSeq" id="WP_056947583.1">
    <property type="nucleotide sequence ID" value="NZ_AZEE01000028.1"/>
</dbReference>
<evidence type="ECO:0000256" key="1">
    <source>
        <dbReference type="ARBA" id="ARBA00043967"/>
    </source>
</evidence>
<dbReference type="InterPro" id="IPR045595">
    <property type="entry name" value="SufBD_N"/>
</dbReference>
<dbReference type="AlphaFoldDB" id="A0A0R1LQQ4"/>
<dbReference type="InterPro" id="IPR055346">
    <property type="entry name" value="Fe-S_cluster_assembly_SufBD"/>
</dbReference>
<dbReference type="PATRIC" id="fig|1423776.4.peg.761"/>
<dbReference type="OrthoDB" id="9803529at2"/>
<sequence>MKSAVQDYEAIKASVEAAANEHGEPHWFVDRRLAAIDAMQDLALPQVQRYDYHRWPLMDNMDLSWHRSDKALADSVPAATDQIRFVQVGQTTVAINLPDELDEQGVILTDIFSAFREHPRLTEKYFMDKVTKADENKLTAYHQAFLNAGVFLYVPKGVTIKQPIEAYLIQDSTVKQAMVSHVLIVAEEDSSFSFIQHLNTKGDEQNAASCMVEVLARANSNVHFSSVDELGEHTYSFLHRRANLSRNARFDWAIGVVNDQNTLGDFTSELIGEGAHSESKVIAVTTGKQSNGINNRVVNKGKHTVANISQRGVLLEKSELVFNGIGDIIHGASGANAEQENRVLMMSDQAHGDANPILLIDENDVIAGHAASVGQVDQNQLYYLMSRGIDKEQAQRLVIRGFLGPVLEDIPLPEVRQEMIEVIERKLEDGQHFK</sequence>
<evidence type="ECO:0000259" key="3">
    <source>
        <dbReference type="Pfam" id="PF19295"/>
    </source>
</evidence>
<comment type="caution">
    <text evidence="4">The sequence shown here is derived from an EMBL/GenBank/DDBJ whole genome shotgun (WGS) entry which is preliminary data.</text>
</comment>
<reference evidence="4 5" key="1">
    <citation type="journal article" date="2015" name="Genome Announc.">
        <title>Expanding the biotechnology potential of lactobacilli through comparative genomics of 213 strains and associated genera.</title>
        <authorList>
            <person name="Sun Z."/>
            <person name="Harris H.M."/>
            <person name="McCann A."/>
            <person name="Guo C."/>
            <person name="Argimon S."/>
            <person name="Zhang W."/>
            <person name="Yang X."/>
            <person name="Jeffery I.B."/>
            <person name="Cooney J.C."/>
            <person name="Kagawa T.F."/>
            <person name="Liu W."/>
            <person name="Song Y."/>
            <person name="Salvetti E."/>
            <person name="Wrobel A."/>
            <person name="Rasinkangas P."/>
            <person name="Parkhill J."/>
            <person name="Rea M.C."/>
            <person name="O'Sullivan O."/>
            <person name="Ritari J."/>
            <person name="Douillard F.P."/>
            <person name="Paul Ross R."/>
            <person name="Yang R."/>
            <person name="Briner A.E."/>
            <person name="Felis G.E."/>
            <person name="de Vos W.M."/>
            <person name="Barrangou R."/>
            <person name="Klaenhammer T.R."/>
            <person name="Caufield P.W."/>
            <person name="Cui Y."/>
            <person name="Zhang H."/>
            <person name="O'Toole P.W."/>
        </authorList>
    </citation>
    <scope>NUCLEOTIDE SEQUENCE [LARGE SCALE GENOMIC DNA]</scope>
    <source>
        <strain evidence="4 5">DSM 19909</strain>
    </source>
</reference>
<dbReference type="InterPro" id="IPR011542">
    <property type="entry name" value="SUF_FeS_clus_asmbl_SufD"/>
</dbReference>
<comment type="similarity">
    <text evidence="1">Belongs to the iron-sulfur cluster assembly SufBD family.</text>
</comment>
<feature type="domain" description="SUF system FeS cluster assembly SufBD core" evidence="2">
    <location>
        <begin position="175"/>
        <end position="402"/>
    </location>
</feature>
<gene>
    <name evidence="4" type="ORF">FD04_GL000754</name>
</gene>
<evidence type="ECO:0000259" key="2">
    <source>
        <dbReference type="Pfam" id="PF01458"/>
    </source>
</evidence>
<dbReference type="InterPro" id="IPR000825">
    <property type="entry name" value="SUF_FeS_clus_asmbl_SufBD_core"/>
</dbReference>
<protein>
    <submittedName>
        <fullName evidence="4">FeS assembly protein SufD</fullName>
    </submittedName>
</protein>
<dbReference type="InterPro" id="IPR037284">
    <property type="entry name" value="SUF_FeS_clus_asmbl_SufBD_sf"/>
</dbReference>
<dbReference type="GO" id="GO:0016226">
    <property type="term" value="P:iron-sulfur cluster assembly"/>
    <property type="evidence" value="ECO:0007669"/>
    <property type="project" value="InterPro"/>
</dbReference>
<dbReference type="Pfam" id="PF01458">
    <property type="entry name" value="SUFBD_core"/>
    <property type="match status" value="1"/>
</dbReference>
<dbReference type="Proteomes" id="UP000051160">
    <property type="component" value="Unassembled WGS sequence"/>
</dbReference>
<proteinExistence type="inferred from homology"/>
<organism evidence="4 5">
    <name type="scientific">Secundilactobacillus odoratitofui DSM 19909 = JCM 15043</name>
    <dbReference type="NCBI Taxonomy" id="1423776"/>
    <lineage>
        <taxon>Bacteria</taxon>
        <taxon>Bacillati</taxon>
        <taxon>Bacillota</taxon>
        <taxon>Bacilli</taxon>
        <taxon>Lactobacillales</taxon>
        <taxon>Lactobacillaceae</taxon>
        <taxon>Secundilactobacillus</taxon>
    </lineage>
</organism>
<evidence type="ECO:0000313" key="5">
    <source>
        <dbReference type="Proteomes" id="UP000051160"/>
    </source>
</evidence>